<keyword evidence="4 9" id="KW-0489">Methyltransferase</keyword>
<dbReference type="EC" id="2.1.1.130" evidence="9"/>
<evidence type="ECO:0000313" key="10">
    <source>
        <dbReference type="Proteomes" id="UP001354709"/>
    </source>
</evidence>
<dbReference type="PANTHER" id="PTHR47036">
    <property type="entry name" value="COBALT-FACTOR III C(17)-METHYLTRANSFERASE-RELATED"/>
    <property type="match status" value="1"/>
</dbReference>
<dbReference type="Pfam" id="PF00590">
    <property type="entry name" value="TP_methylase"/>
    <property type="match status" value="2"/>
</dbReference>
<evidence type="ECO:0000256" key="3">
    <source>
        <dbReference type="ARBA" id="ARBA00022573"/>
    </source>
</evidence>
<dbReference type="InterPro" id="IPR006363">
    <property type="entry name" value="Cbl_synth_CobJ/CibH_dom"/>
</dbReference>
<dbReference type="Proteomes" id="UP001354709">
    <property type="component" value="Unassembled WGS sequence"/>
</dbReference>
<evidence type="ECO:0000256" key="2">
    <source>
        <dbReference type="ARBA" id="ARBA00005879"/>
    </source>
</evidence>
<proteinExistence type="inferred from homology"/>
<comment type="caution">
    <text evidence="9">The sequence shown here is derived from an EMBL/GenBank/DDBJ whole genome shotgun (WGS) entry which is preliminary data.</text>
</comment>
<dbReference type="CDD" id="cd11645">
    <property type="entry name" value="Precorrin_2_C20_MT"/>
    <property type="match status" value="1"/>
</dbReference>
<dbReference type="InterPro" id="IPR000878">
    <property type="entry name" value="4pyrrol_Mease"/>
</dbReference>
<name>A0ABU7PQY8_9ACTN</name>
<accession>A0ABU7PQY8</accession>
<feature type="domain" description="Tetrapyrrole methylase" evidence="8">
    <location>
        <begin position="8"/>
        <end position="223"/>
    </location>
</feature>
<dbReference type="InterPro" id="IPR014777">
    <property type="entry name" value="4pyrrole_Mease_sub1"/>
</dbReference>
<dbReference type="InterPro" id="IPR003043">
    <property type="entry name" value="Uropor_MeTrfase_CS"/>
</dbReference>
<feature type="domain" description="Tetrapyrrole methylase" evidence="8">
    <location>
        <begin position="288"/>
        <end position="494"/>
    </location>
</feature>
<evidence type="ECO:0000256" key="1">
    <source>
        <dbReference type="ARBA" id="ARBA00004953"/>
    </source>
</evidence>
<comment type="similarity">
    <text evidence="2">Belongs to the precorrin methyltransferase family.</text>
</comment>
<keyword evidence="10" id="KW-1185">Reference proteome</keyword>
<dbReference type="EMBL" id="JAZBJO010000001">
    <property type="protein sequence ID" value="MEE4590659.1"/>
    <property type="molecule type" value="Genomic_DNA"/>
</dbReference>
<evidence type="ECO:0000256" key="5">
    <source>
        <dbReference type="ARBA" id="ARBA00022679"/>
    </source>
</evidence>
<dbReference type="CDD" id="cd11646">
    <property type="entry name" value="Precorrin_3B_C17_MT"/>
    <property type="match status" value="1"/>
</dbReference>
<dbReference type="NCBIfam" id="TIGR01466">
    <property type="entry name" value="cobJ_cbiH"/>
    <property type="match status" value="1"/>
</dbReference>
<dbReference type="Gene3D" id="3.40.1010.10">
    <property type="entry name" value="Cobalt-precorrin-4 Transmethylase, Domain 1"/>
    <property type="match status" value="2"/>
</dbReference>
<evidence type="ECO:0000256" key="4">
    <source>
        <dbReference type="ARBA" id="ARBA00022603"/>
    </source>
</evidence>
<feature type="region of interest" description="Disordered" evidence="7">
    <location>
        <begin position="246"/>
        <end position="281"/>
    </location>
</feature>
<keyword evidence="5 9" id="KW-0808">Transferase</keyword>
<dbReference type="RefSeq" id="WP_330805988.1">
    <property type="nucleotide sequence ID" value="NZ_JAZBJO010000001.1"/>
</dbReference>
<keyword evidence="3" id="KW-0169">Cobalamin biosynthesis</keyword>
<dbReference type="InterPro" id="IPR035996">
    <property type="entry name" value="4pyrrol_Methylase_sf"/>
</dbReference>
<sequence length="533" mass="56799">MSEQQTGRLYGVGLGPGDPSLMTVRAVEVIAAADVIAYHSARHGRSIARSIAERHLRPDHIEERLVYPVTTETTDHPGGYRGAMEEFYADAAARLAAHLDAGRTVAVLAEGDPLFYGSYMHMHKRLADRYPTEVVPGVTSVSAAAARLGTPLVEGEEVLTVLPGTLPEEELTARLATADAAAVMKLGRTFPTVRRALERSGRLADARYVERATMNAERTAPLAEVDPESVPYFSMAVLPSRVDAPHGDGGAGVASCDGGDAPNGDRVSMPSSERADAPGGVAGRPGEVVVVGLGPAGPLWLTPEARGELAAAEDLVGYTTYLDRVPVRPGQRRHASDNKVEAVRAEFALDLARRGRRVAVVSSGDPGVFAMATAVLEAACEDPYREVPVRIVPGMTAAHAAAARAGAPLGHDYAVISLSDRLKPWEVIAERLRAAAAADLVLALYNPGSRSRVWQVGKARELLLEHRAPDTPVVLGRDIGGPGERVRIVRLADLDPAQVDMRTILLVGSTQTRTARRGDGTDVVWTPRRYPEI</sequence>
<evidence type="ECO:0000256" key="6">
    <source>
        <dbReference type="ARBA" id="ARBA00022691"/>
    </source>
</evidence>
<dbReference type="PROSITE" id="PS00839">
    <property type="entry name" value="SUMT_1"/>
    <property type="match status" value="1"/>
</dbReference>
<dbReference type="Gene3D" id="3.30.950.10">
    <property type="entry name" value="Methyltransferase, Cobalt-precorrin-4 Transmethylase, Domain 2"/>
    <property type="match status" value="2"/>
</dbReference>
<comment type="pathway">
    <text evidence="1">Cofactor biosynthesis; adenosylcobalamin biosynthesis.</text>
</comment>
<evidence type="ECO:0000313" key="9">
    <source>
        <dbReference type="EMBL" id="MEE4590659.1"/>
    </source>
</evidence>
<evidence type="ECO:0000256" key="7">
    <source>
        <dbReference type="SAM" id="MobiDB-lite"/>
    </source>
</evidence>
<dbReference type="NCBIfam" id="NF004647">
    <property type="entry name" value="PRK05990.1"/>
    <property type="match status" value="1"/>
</dbReference>
<reference evidence="9 10" key="1">
    <citation type="submission" date="2023-11" db="EMBL/GenBank/DDBJ databases">
        <title>30 novel species of actinomycetes from the DSMZ collection.</title>
        <authorList>
            <person name="Nouioui I."/>
        </authorList>
    </citation>
    <scope>NUCLEOTIDE SEQUENCE [LARGE SCALE GENOMIC DNA]</scope>
    <source>
        <strain evidence="9 10">DSM 41524</strain>
    </source>
</reference>
<dbReference type="GO" id="GO:0032259">
    <property type="term" value="P:methylation"/>
    <property type="evidence" value="ECO:0007669"/>
    <property type="project" value="UniProtKB-KW"/>
</dbReference>
<gene>
    <name evidence="9" type="ORF">V2J94_01880</name>
</gene>
<dbReference type="InterPro" id="IPR006364">
    <property type="entry name" value="CobI/CbiL/CobIJ_dom"/>
</dbReference>
<organism evidence="9 10">
    <name type="scientific">Streptomyces asiaticus subsp. ignotus</name>
    <dbReference type="NCBI Taxonomy" id="3098222"/>
    <lineage>
        <taxon>Bacteria</taxon>
        <taxon>Bacillati</taxon>
        <taxon>Actinomycetota</taxon>
        <taxon>Actinomycetes</taxon>
        <taxon>Kitasatosporales</taxon>
        <taxon>Streptomycetaceae</taxon>
        <taxon>Streptomyces</taxon>
        <taxon>Streptomyces violaceusniger group</taxon>
    </lineage>
</organism>
<dbReference type="InterPro" id="IPR014776">
    <property type="entry name" value="4pyrrole_Mease_sub2"/>
</dbReference>
<dbReference type="GO" id="GO:0030788">
    <property type="term" value="F:precorrin-2 C20-methyltransferase activity"/>
    <property type="evidence" value="ECO:0007669"/>
    <property type="project" value="UniProtKB-EC"/>
</dbReference>
<keyword evidence="6" id="KW-0949">S-adenosyl-L-methionine</keyword>
<protein>
    <submittedName>
        <fullName evidence="9">Precorrin-2 C(20)-methyltransferase</fullName>
        <ecNumber evidence="9">2.1.1.130</ecNumber>
    </submittedName>
</protein>
<dbReference type="InterPro" id="IPR051810">
    <property type="entry name" value="Precorrin_MeTrfase"/>
</dbReference>
<evidence type="ECO:0000259" key="8">
    <source>
        <dbReference type="Pfam" id="PF00590"/>
    </source>
</evidence>
<dbReference type="InterPro" id="IPR012382">
    <property type="entry name" value="CobI/CbiL"/>
</dbReference>
<dbReference type="NCBIfam" id="TIGR01467">
    <property type="entry name" value="cobI_cbiL"/>
    <property type="match status" value="1"/>
</dbReference>
<dbReference type="PANTHER" id="PTHR47036:SF1">
    <property type="entry name" value="COBALT-FACTOR III C(17)-METHYLTRANSFERASE-RELATED"/>
    <property type="match status" value="1"/>
</dbReference>
<dbReference type="SUPFAM" id="SSF53790">
    <property type="entry name" value="Tetrapyrrole methylase"/>
    <property type="match status" value="2"/>
</dbReference>